<sequence length="153" mass="16842">MEDGGSGRHQGGMGIAPTERAVVEAKSALFRSFGYHYSFVGSWDHAWPPYYPSTLAEEEERSVAVQVSFYKDPSGVASDTAIAQTHATKSQNNGVTMDRDLVGRLERKIEQEVNGRIEQEVRPLVDRIAALEDEIEHLKAGMRRPGGKVSPGK</sequence>
<dbReference type="AlphaFoldDB" id="K0RKG8"/>
<protein>
    <submittedName>
        <fullName evidence="1">Uncharacterized protein</fullName>
    </submittedName>
</protein>
<feature type="non-terminal residue" evidence="1">
    <location>
        <position position="153"/>
    </location>
</feature>
<keyword evidence="2" id="KW-1185">Reference proteome</keyword>
<dbReference type="EMBL" id="AGNL01039237">
    <property type="protein sequence ID" value="EJK52789.1"/>
    <property type="molecule type" value="Genomic_DNA"/>
</dbReference>
<evidence type="ECO:0000313" key="1">
    <source>
        <dbReference type="EMBL" id="EJK52789.1"/>
    </source>
</evidence>
<accession>K0RKG8</accession>
<name>K0RKG8_THAOC</name>
<reference evidence="1 2" key="1">
    <citation type="journal article" date="2012" name="Genome Biol.">
        <title>Genome and low-iron response of an oceanic diatom adapted to chronic iron limitation.</title>
        <authorList>
            <person name="Lommer M."/>
            <person name="Specht M."/>
            <person name="Roy A.S."/>
            <person name="Kraemer L."/>
            <person name="Andreson R."/>
            <person name="Gutowska M.A."/>
            <person name="Wolf J."/>
            <person name="Bergner S.V."/>
            <person name="Schilhabel M.B."/>
            <person name="Klostermeier U.C."/>
            <person name="Beiko R.G."/>
            <person name="Rosenstiel P."/>
            <person name="Hippler M."/>
            <person name="Laroche J."/>
        </authorList>
    </citation>
    <scope>NUCLEOTIDE SEQUENCE [LARGE SCALE GENOMIC DNA]</scope>
    <source>
        <strain evidence="1 2">CCMP1005</strain>
    </source>
</reference>
<comment type="caution">
    <text evidence="1">The sequence shown here is derived from an EMBL/GenBank/DDBJ whole genome shotgun (WGS) entry which is preliminary data.</text>
</comment>
<organism evidence="1 2">
    <name type="scientific">Thalassiosira oceanica</name>
    <name type="common">Marine diatom</name>
    <dbReference type="NCBI Taxonomy" id="159749"/>
    <lineage>
        <taxon>Eukaryota</taxon>
        <taxon>Sar</taxon>
        <taxon>Stramenopiles</taxon>
        <taxon>Ochrophyta</taxon>
        <taxon>Bacillariophyta</taxon>
        <taxon>Coscinodiscophyceae</taxon>
        <taxon>Thalassiosirophycidae</taxon>
        <taxon>Thalassiosirales</taxon>
        <taxon>Thalassiosiraceae</taxon>
        <taxon>Thalassiosira</taxon>
    </lineage>
</organism>
<evidence type="ECO:0000313" key="2">
    <source>
        <dbReference type="Proteomes" id="UP000266841"/>
    </source>
</evidence>
<proteinExistence type="predicted"/>
<gene>
    <name evidence="1" type="ORF">THAOC_27902</name>
</gene>
<dbReference type="Proteomes" id="UP000266841">
    <property type="component" value="Unassembled WGS sequence"/>
</dbReference>